<dbReference type="AlphaFoldDB" id="A0A4Y2K3D3"/>
<evidence type="ECO:0000256" key="1">
    <source>
        <dbReference type="ARBA" id="ARBA00004141"/>
    </source>
</evidence>
<keyword evidence="12" id="KW-1185">Reference proteome</keyword>
<dbReference type="InterPro" id="IPR015876">
    <property type="entry name" value="Acyl-CoA_DS"/>
</dbReference>
<proteinExistence type="inferred from homology"/>
<comment type="similarity">
    <text evidence="2">Belongs to the fatty acid desaturase type 1 family.</text>
</comment>
<evidence type="ECO:0000256" key="2">
    <source>
        <dbReference type="ARBA" id="ARBA00009295"/>
    </source>
</evidence>
<keyword evidence="4" id="KW-0812">Transmembrane</keyword>
<protein>
    <submittedName>
        <fullName evidence="11">Uncharacterized protein</fullName>
    </submittedName>
</protein>
<organism evidence="11 12">
    <name type="scientific">Araneus ventricosus</name>
    <name type="common">Orbweaver spider</name>
    <name type="synonym">Epeira ventricosa</name>
    <dbReference type="NCBI Taxonomy" id="182803"/>
    <lineage>
        <taxon>Eukaryota</taxon>
        <taxon>Metazoa</taxon>
        <taxon>Ecdysozoa</taxon>
        <taxon>Arthropoda</taxon>
        <taxon>Chelicerata</taxon>
        <taxon>Arachnida</taxon>
        <taxon>Araneae</taxon>
        <taxon>Araneomorphae</taxon>
        <taxon>Entelegynae</taxon>
        <taxon>Araneoidea</taxon>
        <taxon>Araneidae</taxon>
        <taxon>Araneus</taxon>
    </lineage>
</organism>
<keyword evidence="10" id="KW-0275">Fatty acid biosynthesis</keyword>
<keyword evidence="3" id="KW-0444">Lipid biosynthesis</keyword>
<dbReference type="Proteomes" id="UP000499080">
    <property type="component" value="Unassembled WGS sequence"/>
</dbReference>
<evidence type="ECO:0000256" key="4">
    <source>
        <dbReference type="ARBA" id="ARBA00022692"/>
    </source>
</evidence>
<evidence type="ECO:0000256" key="8">
    <source>
        <dbReference type="ARBA" id="ARBA00023098"/>
    </source>
</evidence>
<comment type="caution">
    <text evidence="11">The sequence shown here is derived from an EMBL/GenBank/DDBJ whole genome shotgun (WGS) entry which is preliminary data.</text>
</comment>
<evidence type="ECO:0000256" key="6">
    <source>
        <dbReference type="ARBA" id="ARBA00022989"/>
    </source>
</evidence>
<dbReference type="OrthoDB" id="10260134at2759"/>
<dbReference type="GO" id="GO:0006636">
    <property type="term" value="P:unsaturated fatty acid biosynthetic process"/>
    <property type="evidence" value="ECO:0007669"/>
    <property type="project" value="TreeGrafter"/>
</dbReference>
<dbReference type="GO" id="GO:0005506">
    <property type="term" value="F:iron ion binding"/>
    <property type="evidence" value="ECO:0007669"/>
    <property type="project" value="TreeGrafter"/>
</dbReference>
<keyword evidence="7" id="KW-0560">Oxidoreductase</keyword>
<dbReference type="PANTHER" id="PTHR11351:SF31">
    <property type="entry name" value="DESATURASE 1, ISOFORM A-RELATED"/>
    <property type="match status" value="1"/>
</dbReference>
<keyword evidence="5" id="KW-0276">Fatty acid metabolism</keyword>
<evidence type="ECO:0000313" key="11">
    <source>
        <dbReference type="EMBL" id="GBM96335.1"/>
    </source>
</evidence>
<dbReference type="EMBL" id="BGPR01004134">
    <property type="protein sequence ID" value="GBM96335.1"/>
    <property type="molecule type" value="Genomic_DNA"/>
</dbReference>
<evidence type="ECO:0000256" key="7">
    <source>
        <dbReference type="ARBA" id="ARBA00023002"/>
    </source>
</evidence>
<evidence type="ECO:0000313" key="12">
    <source>
        <dbReference type="Proteomes" id="UP000499080"/>
    </source>
</evidence>
<sequence>MFNLREGNLEGLILCSRMTSTHSAGITGSTTNSPISMQNNNRGFFFAHIGWLMSKKHPDVAEKGKTVFMEDLLADTVVRFQRRKEDFYYFCTLVLSFL</sequence>
<evidence type="ECO:0000256" key="10">
    <source>
        <dbReference type="ARBA" id="ARBA00023160"/>
    </source>
</evidence>
<keyword evidence="8" id="KW-0443">Lipid metabolism</keyword>
<dbReference type="PANTHER" id="PTHR11351">
    <property type="entry name" value="ACYL-COA DESATURASE"/>
    <property type="match status" value="1"/>
</dbReference>
<evidence type="ECO:0000256" key="3">
    <source>
        <dbReference type="ARBA" id="ARBA00022516"/>
    </source>
</evidence>
<keyword evidence="6" id="KW-1133">Transmembrane helix</keyword>
<evidence type="ECO:0000256" key="9">
    <source>
        <dbReference type="ARBA" id="ARBA00023136"/>
    </source>
</evidence>
<name>A0A4Y2K3D3_ARAVE</name>
<evidence type="ECO:0000256" key="5">
    <source>
        <dbReference type="ARBA" id="ARBA00022832"/>
    </source>
</evidence>
<accession>A0A4Y2K3D3</accession>
<reference evidence="11 12" key="1">
    <citation type="journal article" date="2019" name="Sci. Rep.">
        <title>Orb-weaving spider Araneus ventricosus genome elucidates the spidroin gene catalogue.</title>
        <authorList>
            <person name="Kono N."/>
            <person name="Nakamura H."/>
            <person name="Ohtoshi R."/>
            <person name="Moran D.A.P."/>
            <person name="Shinohara A."/>
            <person name="Yoshida Y."/>
            <person name="Fujiwara M."/>
            <person name="Mori M."/>
            <person name="Tomita M."/>
            <person name="Arakawa K."/>
        </authorList>
    </citation>
    <scope>NUCLEOTIDE SEQUENCE [LARGE SCALE GENOMIC DNA]</scope>
</reference>
<comment type="subcellular location">
    <subcellularLocation>
        <location evidence="1">Membrane</location>
        <topology evidence="1">Multi-pass membrane protein</topology>
    </subcellularLocation>
</comment>
<keyword evidence="9" id="KW-0472">Membrane</keyword>
<dbReference type="GO" id="GO:0005789">
    <property type="term" value="C:endoplasmic reticulum membrane"/>
    <property type="evidence" value="ECO:0007669"/>
    <property type="project" value="TreeGrafter"/>
</dbReference>
<dbReference type="GO" id="GO:0004768">
    <property type="term" value="F:stearoyl-CoA 9-desaturase activity"/>
    <property type="evidence" value="ECO:0007669"/>
    <property type="project" value="TreeGrafter"/>
</dbReference>
<gene>
    <name evidence="11" type="ORF">AVEN_182470_1</name>
</gene>